<sequence>MCKCRSHGTFPLFGLQSSHLNICYYHQDPHRRPLRPGSRPRFCSDRRALLLIGAWHLPRRPGVGHALKRHPFSGLVDSAGMLTLEPFSEDQGRSAVHPTKGIPPISFLAPCGFTHPLTRTHVRLLGPCFKTGRMGCPQAGARSAQVPRHAVTAHAANHDQHNGISTGISTAWALAAVPIRTVFSLGRNLPPYITCDINNPTRRQAPRGATGSGHDGALTLSGAPFQGTWARSVAEDATPDYNSNDNAARFSSWADPGSLAVTKGILLVSRLRSRSLTELTRQIAPPTKNGHAPPPIESRKSSQSVNPYYVWTWINQTKSDIDRSRQYHILGRQHRKPKIRLGNISLSSQLRSSDWPPHVAAGIKSLLGLGHWSSGHKSRRHDAQACVITRPQDARCGAFSRHGASSQGHVLHDGGVCKPYGLIDRHHATCCTMWGVCKPRASLLGNMLHDVGRLHATGFVTRQHVARCGAFTEHEAFLLGNIDGDTKPCFRWGCSRVDVRENQVTGEFCRQLGAAGHLVLGILGSEGLFSESACEKPSRWGYDVGTTSWLVTRHSQTDVWDDVLVCYKASKPCRAPRRRHGLLQGILKPTGRMMSWFVTRHWDDVGTKPCRGPRRRSHDELNEMRGDERGGTNLSDTGLNLSGSWQQGHSATYNTPSRI</sequence>
<organism evidence="1 2">
    <name type="scientific">Smallanthus sonchifolius</name>
    <dbReference type="NCBI Taxonomy" id="185202"/>
    <lineage>
        <taxon>Eukaryota</taxon>
        <taxon>Viridiplantae</taxon>
        <taxon>Streptophyta</taxon>
        <taxon>Embryophyta</taxon>
        <taxon>Tracheophyta</taxon>
        <taxon>Spermatophyta</taxon>
        <taxon>Magnoliopsida</taxon>
        <taxon>eudicotyledons</taxon>
        <taxon>Gunneridae</taxon>
        <taxon>Pentapetalae</taxon>
        <taxon>asterids</taxon>
        <taxon>campanulids</taxon>
        <taxon>Asterales</taxon>
        <taxon>Asteraceae</taxon>
        <taxon>Asteroideae</taxon>
        <taxon>Heliantheae alliance</taxon>
        <taxon>Millerieae</taxon>
        <taxon>Smallanthus</taxon>
    </lineage>
</organism>
<dbReference type="Proteomes" id="UP001056120">
    <property type="component" value="Linkage Group LG21"/>
</dbReference>
<protein>
    <submittedName>
        <fullName evidence="1">Uncharacterized protein</fullName>
    </submittedName>
</protein>
<gene>
    <name evidence="1" type="ORF">L1987_64511</name>
</gene>
<keyword evidence="2" id="KW-1185">Reference proteome</keyword>
<proteinExistence type="predicted"/>
<evidence type="ECO:0000313" key="2">
    <source>
        <dbReference type="Proteomes" id="UP001056120"/>
    </source>
</evidence>
<dbReference type="EMBL" id="CM042038">
    <property type="protein sequence ID" value="KAI3733291.1"/>
    <property type="molecule type" value="Genomic_DNA"/>
</dbReference>
<reference evidence="1 2" key="2">
    <citation type="journal article" date="2022" name="Mol. Ecol. Resour.">
        <title>The genomes of chicory, endive, great burdock and yacon provide insights into Asteraceae paleo-polyploidization history and plant inulin production.</title>
        <authorList>
            <person name="Fan W."/>
            <person name="Wang S."/>
            <person name="Wang H."/>
            <person name="Wang A."/>
            <person name="Jiang F."/>
            <person name="Liu H."/>
            <person name="Zhao H."/>
            <person name="Xu D."/>
            <person name="Zhang Y."/>
        </authorList>
    </citation>
    <scope>NUCLEOTIDE SEQUENCE [LARGE SCALE GENOMIC DNA]</scope>
    <source>
        <strain evidence="2">cv. Yunnan</strain>
        <tissue evidence="1">Leaves</tissue>
    </source>
</reference>
<reference evidence="2" key="1">
    <citation type="journal article" date="2022" name="Mol. Ecol. Resour.">
        <title>The genomes of chicory, endive, great burdock and yacon provide insights into Asteraceae palaeo-polyploidization history and plant inulin production.</title>
        <authorList>
            <person name="Fan W."/>
            <person name="Wang S."/>
            <person name="Wang H."/>
            <person name="Wang A."/>
            <person name="Jiang F."/>
            <person name="Liu H."/>
            <person name="Zhao H."/>
            <person name="Xu D."/>
            <person name="Zhang Y."/>
        </authorList>
    </citation>
    <scope>NUCLEOTIDE SEQUENCE [LARGE SCALE GENOMIC DNA]</scope>
    <source>
        <strain evidence="2">cv. Yunnan</strain>
    </source>
</reference>
<evidence type="ECO:0000313" key="1">
    <source>
        <dbReference type="EMBL" id="KAI3733291.1"/>
    </source>
</evidence>
<name>A0ACB9CG61_9ASTR</name>
<comment type="caution">
    <text evidence="1">The sequence shown here is derived from an EMBL/GenBank/DDBJ whole genome shotgun (WGS) entry which is preliminary data.</text>
</comment>
<accession>A0ACB9CG61</accession>